<dbReference type="AlphaFoldDB" id="A0A0J6USW2"/>
<name>A0A0J6USW2_9HYPH</name>
<reference evidence="1 2" key="1">
    <citation type="submission" date="2015-03" db="EMBL/GenBank/DDBJ databases">
        <title>Genome sequencing of Methylobacterium variabile DSM 16961.</title>
        <authorList>
            <person name="Chaudhry V."/>
            <person name="Patil P.B."/>
        </authorList>
    </citation>
    <scope>NUCLEOTIDE SEQUENCE [LARGE SCALE GENOMIC DNA]</scope>
    <source>
        <strain evidence="1 2">DSM 16961</strain>
    </source>
</reference>
<proteinExistence type="predicted"/>
<dbReference type="PATRIC" id="fig|298794.3.peg.4193"/>
<accession>A0A0J6USW2</accession>
<organism evidence="1 2">
    <name type="scientific">Methylobacterium variabile</name>
    <dbReference type="NCBI Taxonomy" id="298794"/>
    <lineage>
        <taxon>Bacteria</taxon>
        <taxon>Pseudomonadati</taxon>
        <taxon>Pseudomonadota</taxon>
        <taxon>Alphaproteobacteria</taxon>
        <taxon>Hyphomicrobiales</taxon>
        <taxon>Methylobacteriaceae</taxon>
        <taxon>Methylobacterium</taxon>
    </lineage>
</organism>
<evidence type="ECO:0000313" key="2">
    <source>
        <dbReference type="Proteomes" id="UP000035955"/>
    </source>
</evidence>
<dbReference type="EMBL" id="LABY01000262">
    <property type="protein sequence ID" value="KMO29246.1"/>
    <property type="molecule type" value="Genomic_DNA"/>
</dbReference>
<comment type="caution">
    <text evidence="1">The sequence shown here is derived from an EMBL/GenBank/DDBJ whole genome shotgun (WGS) entry which is preliminary data.</text>
</comment>
<evidence type="ECO:0000313" key="1">
    <source>
        <dbReference type="EMBL" id="KMO29246.1"/>
    </source>
</evidence>
<protein>
    <submittedName>
        <fullName evidence="1">Uncharacterized protein</fullName>
    </submittedName>
</protein>
<sequence length="169" mass="17917">MQVCGGATGSQHMHRIALAILLSVAGIGSTRAAPAKPWTPDLCATLAKDFTEALGFPVTATVGAPKAVADDAPAGTACLFSAKATGIRHDFGDAEGRLRRIVKDWKDLPGVAADGPGSTLQGYRKGDRRIIFGLTHEPPEGTCEDEPVGSCEVPLERWQWTFKATAYRK</sequence>
<dbReference type="Proteomes" id="UP000035955">
    <property type="component" value="Unassembled WGS sequence"/>
</dbReference>
<gene>
    <name evidence="1" type="ORF">VQ02_30210</name>
</gene>
<keyword evidence="2" id="KW-1185">Reference proteome</keyword>